<dbReference type="Pfam" id="PF04392">
    <property type="entry name" value="ABC_sub_bind"/>
    <property type="match status" value="1"/>
</dbReference>
<dbReference type="RefSeq" id="WP_198882248.1">
    <property type="nucleotide sequence ID" value="NZ_JAEKJA010000008.1"/>
</dbReference>
<gene>
    <name evidence="1" type="ORF">JCR33_11630</name>
</gene>
<sequence>MTSTFTRRATLKLAAGLAAVPVVGRAQGRPFKIFQITYRGDTDVERGFRDYFDQRGIPVEIISRSAELDPSRVPEILKEVRAEKPDLVYTWGTPVTIATFGKAGETDSERYITDIPGVFTMVSAPESSGVVPSRASSGRNITGTSHVVPPEPQLRAMEAYLPFTKLGVLYTPTEQNSIAILAALRELTKPMGFTLLERTFHLDEAGKPTTEGAADLVAELAEEGAQWLYYLPDTFLSTNIDKVAPVATSLDLPGFSATELLHRDALISLISRYYSLGQLTAYKAEQILLRGVDPADIPIETLKRFALIINMPLARELQLYPPLGMLNYANIITD</sequence>
<reference evidence="1" key="1">
    <citation type="submission" date="2020-12" db="EMBL/GenBank/DDBJ databases">
        <title>Bacterial taxonomy.</title>
        <authorList>
            <person name="Pan X."/>
        </authorList>
    </citation>
    <scope>NUCLEOTIDE SEQUENCE</scope>
    <source>
        <strain evidence="1">B2012</strain>
    </source>
</reference>
<name>A0A934IPH5_9HYPH</name>
<comment type="caution">
    <text evidence="1">The sequence shown here is derived from an EMBL/GenBank/DDBJ whole genome shotgun (WGS) entry which is preliminary data.</text>
</comment>
<dbReference type="Proteomes" id="UP000609531">
    <property type="component" value="Unassembled WGS sequence"/>
</dbReference>
<accession>A0A934IPH5</accession>
<evidence type="ECO:0000313" key="1">
    <source>
        <dbReference type="EMBL" id="MBJ3776345.1"/>
    </source>
</evidence>
<proteinExistence type="predicted"/>
<dbReference type="InterPro" id="IPR007487">
    <property type="entry name" value="ABC_transpt-TYRBP-like"/>
</dbReference>
<dbReference type="AlphaFoldDB" id="A0A934IPH5"/>
<dbReference type="Gene3D" id="3.40.50.2300">
    <property type="match status" value="2"/>
</dbReference>
<dbReference type="InterPro" id="IPR028082">
    <property type="entry name" value="Peripla_BP_I"/>
</dbReference>
<keyword evidence="2" id="KW-1185">Reference proteome</keyword>
<protein>
    <submittedName>
        <fullName evidence="1">ABC transporter substrate-binding protein</fullName>
    </submittedName>
</protein>
<dbReference type="CDD" id="cd06325">
    <property type="entry name" value="PBP1_ABC_unchar_transporter"/>
    <property type="match status" value="1"/>
</dbReference>
<dbReference type="PANTHER" id="PTHR35271:SF1">
    <property type="entry name" value="ABC TRANSPORTER, SUBSTRATE-BINDING LIPOPROTEIN"/>
    <property type="match status" value="1"/>
</dbReference>
<dbReference type="PANTHER" id="PTHR35271">
    <property type="entry name" value="ABC TRANSPORTER, SUBSTRATE-BINDING LIPOPROTEIN-RELATED"/>
    <property type="match status" value="1"/>
</dbReference>
<dbReference type="EMBL" id="JAEKJA010000008">
    <property type="protein sequence ID" value="MBJ3776345.1"/>
    <property type="molecule type" value="Genomic_DNA"/>
</dbReference>
<organism evidence="1 2">
    <name type="scientific">Acuticoccus mangrovi</name>
    <dbReference type="NCBI Taxonomy" id="2796142"/>
    <lineage>
        <taxon>Bacteria</taxon>
        <taxon>Pseudomonadati</taxon>
        <taxon>Pseudomonadota</taxon>
        <taxon>Alphaproteobacteria</taxon>
        <taxon>Hyphomicrobiales</taxon>
        <taxon>Amorphaceae</taxon>
        <taxon>Acuticoccus</taxon>
    </lineage>
</organism>
<dbReference type="SUPFAM" id="SSF53822">
    <property type="entry name" value="Periplasmic binding protein-like I"/>
    <property type="match status" value="1"/>
</dbReference>
<evidence type="ECO:0000313" key="2">
    <source>
        <dbReference type="Proteomes" id="UP000609531"/>
    </source>
</evidence>